<feature type="transmembrane region" description="Helical" evidence="7">
    <location>
        <begin position="359"/>
        <end position="381"/>
    </location>
</feature>
<keyword evidence="5 7" id="KW-1133">Transmembrane helix</keyword>
<dbReference type="PANTHER" id="PTHR23513:SF6">
    <property type="entry name" value="MAJOR FACILITATOR SUPERFAMILY ASSOCIATED DOMAIN-CONTAINING PROTEIN"/>
    <property type="match status" value="1"/>
</dbReference>
<feature type="domain" description="Major facilitator superfamily (MFS) profile" evidence="8">
    <location>
        <begin position="236"/>
        <end position="429"/>
    </location>
</feature>
<sequence>MNQYRKNKGYRALFNATMLTAIGNSLFNIVFIVYASQQPFNKLAITLASMTMFIPAFLDPWVGHLADQTIRKHKWMVYSRILQGLLFVLLASIVMLPSSMMLFLILLVINVASDCLGEYGNGLCLAYFQAMIPTEEVDGVMGFQMSARTMVQLIFQGIAGWAIVQMNYQYSLFGLINACFFFAAAFVVFVHQKDFYLNKGVAEDAQANDAEIEKLSFKESLRFTGKLINKNFALKLLLIVALFFNLLGSSFGSLLNISLLTLSNMWIQNFAQTISLVSVFISVGVLVGSFTINGLFKNWEPHRIIMLALVVMMCFPINILFIQSRVLLFANVLLSGYLMGKINPRISAMMIKIIPQDKLAISSGIFQLIVLIGGPIGQVIFLGSANLFSSTISWAIYLIMTVMILIAMKRTETLNERKMLKAINSSPQS</sequence>
<feature type="transmembrane region" description="Helical" evidence="7">
    <location>
        <begin position="236"/>
        <end position="258"/>
    </location>
</feature>
<evidence type="ECO:0000256" key="1">
    <source>
        <dbReference type="ARBA" id="ARBA00004651"/>
    </source>
</evidence>
<keyword evidence="10" id="KW-1185">Reference proteome</keyword>
<evidence type="ECO:0000313" key="10">
    <source>
        <dbReference type="Proteomes" id="UP000310506"/>
    </source>
</evidence>
<dbReference type="Gene3D" id="1.20.1250.20">
    <property type="entry name" value="MFS general substrate transporter like domains"/>
    <property type="match status" value="1"/>
</dbReference>
<keyword evidence="4 7" id="KW-0812">Transmembrane</keyword>
<evidence type="ECO:0000256" key="2">
    <source>
        <dbReference type="ARBA" id="ARBA00022448"/>
    </source>
</evidence>
<keyword evidence="2" id="KW-0813">Transport</keyword>
<evidence type="ECO:0000256" key="6">
    <source>
        <dbReference type="ARBA" id="ARBA00023136"/>
    </source>
</evidence>
<dbReference type="RefSeq" id="WP_136137340.1">
    <property type="nucleotide sequence ID" value="NZ_SDGV01000018.1"/>
</dbReference>
<evidence type="ECO:0000256" key="5">
    <source>
        <dbReference type="ARBA" id="ARBA00022989"/>
    </source>
</evidence>
<dbReference type="Pfam" id="PF07690">
    <property type="entry name" value="MFS_1"/>
    <property type="match status" value="1"/>
</dbReference>
<dbReference type="EMBL" id="SDGV01000018">
    <property type="protein sequence ID" value="THB60715.1"/>
    <property type="molecule type" value="Genomic_DNA"/>
</dbReference>
<dbReference type="GO" id="GO:0022857">
    <property type="term" value="F:transmembrane transporter activity"/>
    <property type="evidence" value="ECO:0007669"/>
    <property type="project" value="InterPro"/>
</dbReference>
<dbReference type="InterPro" id="IPR011701">
    <property type="entry name" value="MFS"/>
</dbReference>
<evidence type="ECO:0000256" key="4">
    <source>
        <dbReference type="ARBA" id="ARBA00022692"/>
    </source>
</evidence>
<dbReference type="Proteomes" id="UP000310506">
    <property type="component" value="Unassembled WGS sequence"/>
</dbReference>
<dbReference type="InterPro" id="IPR020846">
    <property type="entry name" value="MFS_dom"/>
</dbReference>
<feature type="transmembrane region" description="Helical" evidence="7">
    <location>
        <begin position="270"/>
        <end position="292"/>
    </location>
</feature>
<feature type="transmembrane region" description="Helical" evidence="7">
    <location>
        <begin position="387"/>
        <end position="408"/>
    </location>
</feature>
<dbReference type="PANTHER" id="PTHR23513">
    <property type="entry name" value="INTEGRAL MEMBRANE EFFLUX PROTEIN-RELATED"/>
    <property type="match status" value="1"/>
</dbReference>
<proteinExistence type="predicted"/>
<keyword evidence="6 7" id="KW-0472">Membrane</keyword>
<name>A0A4S3B7K4_9ENTE</name>
<feature type="transmembrane region" description="Helical" evidence="7">
    <location>
        <begin position="328"/>
        <end position="347"/>
    </location>
</feature>
<feature type="transmembrane region" description="Helical" evidence="7">
    <location>
        <begin position="84"/>
        <end position="109"/>
    </location>
</feature>
<comment type="subcellular location">
    <subcellularLocation>
        <location evidence="1">Cell membrane</location>
        <topology evidence="1">Multi-pass membrane protein</topology>
    </subcellularLocation>
</comment>
<reference evidence="9 10" key="1">
    <citation type="submission" date="2019-01" db="EMBL/GenBank/DDBJ databases">
        <title>Vagococcus silagei sp. nov. isolated from brewer's grain.</title>
        <authorList>
            <person name="Guu J.-R."/>
        </authorList>
    </citation>
    <scope>NUCLEOTIDE SEQUENCE [LARGE SCALE GENOMIC DNA]</scope>
    <source>
        <strain evidence="9 10">2B-2</strain>
    </source>
</reference>
<evidence type="ECO:0000259" key="8">
    <source>
        <dbReference type="PROSITE" id="PS50850"/>
    </source>
</evidence>
<keyword evidence="3" id="KW-1003">Cell membrane</keyword>
<dbReference type="InterPro" id="IPR036259">
    <property type="entry name" value="MFS_trans_sf"/>
</dbReference>
<dbReference type="AlphaFoldDB" id="A0A4S3B7K4"/>
<evidence type="ECO:0000313" key="9">
    <source>
        <dbReference type="EMBL" id="THB60715.1"/>
    </source>
</evidence>
<accession>A0A4S3B7K4</accession>
<gene>
    <name evidence="9" type="ORF">ESZ54_08990</name>
</gene>
<dbReference type="SUPFAM" id="SSF103473">
    <property type="entry name" value="MFS general substrate transporter"/>
    <property type="match status" value="1"/>
</dbReference>
<dbReference type="PROSITE" id="PS50850">
    <property type="entry name" value="MFS"/>
    <property type="match status" value="1"/>
</dbReference>
<feature type="transmembrane region" description="Helical" evidence="7">
    <location>
        <begin position="304"/>
        <end position="322"/>
    </location>
</feature>
<evidence type="ECO:0000256" key="7">
    <source>
        <dbReference type="SAM" id="Phobius"/>
    </source>
</evidence>
<feature type="transmembrane region" description="Helical" evidence="7">
    <location>
        <begin position="43"/>
        <end position="63"/>
    </location>
</feature>
<dbReference type="GO" id="GO:0005886">
    <property type="term" value="C:plasma membrane"/>
    <property type="evidence" value="ECO:0007669"/>
    <property type="project" value="UniProtKB-SubCell"/>
</dbReference>
<organism evidence="9 10">
    <name type="scientific">Vagococcus silagei</name>
    <dbReference type="NCBI Taxonomy" id="2508885"/>
    <lineage>
        <taxon>Bacteria</taxon>
        <taxon>Bacillati</taxon>
        <taxon>Bacillota</taxon>
        <taxon>Bacilli</taxon>
        <taxon>Lactobacillales</taxon>
        <taxon>Enterococcaceae</taxon>
        <taxon>Vagococcus</taxon>
    </lineage>
</organism>
<feature type="transmembrane region" description="Helical" evidence="7">
    <location>
        <begin position="170"/>
        <end position="190"/>
    </location>
</feature>
<protein>
    <submittedName>
        <fullName evidence="9">MFS transporter</fullName>
    </submittedName>
</protein>
<comment type="caution">
    <text evidence="9">The sequence shown here is derived from an EMBL/GenBank/DDBJ whole genome shotgun (WGS) entry which is preliminary data.</text>
</comment>
<evidence type="ECO:0000256" key="3">
    <source>
        <dbReference type="ARBA" id="ARBA00022475"/>
    </source>
</evidence>
<feature type="transmembrane region" description="Helical" evidence="7">
    <location>
        <begin position="12"/>
        <end position="37"/>
    </location>
</feature>
<dbReference type="OrthoDB" id="2989542at2"/>